<feature type="signal peptide" evidence="2">
    <location>
        <begin position="1"/>
        <end position="20"/>
    </location>
</feature>
<keyword evidence="2" id="KW-0732">Signal</keyword>
<feature type="chain" id="PRO_5046909900" evidence="2">
    <location>
        <begin position="21"/>
        <end position="166"/>
    </location>
</feature>
<evidence type="ECO:0000313" key="3">
    <source>
        <dbReference type="EMBL" id="MFC3834815.1"/>
    </source>
</evidence>
<comment type="caution">
    <text evidence="3">The sequence shown here is derived from an EMBL/GenBank/DDBJ whole genome shotgun (WGS) entry which is preliminary data.</text>
</comment>
<reference evidence="4" key="1">
    <citation type="journal article" date="2019" name="Int. J. Syst. Evol. Microbiol.">
        <title>The Global Catalogue of Microorganisms (GCM) 10K type strain sequencing project: providing services to taxonomists for standard genome sequencing and annotation.</title>
        <authorList>
            <consortium name="The Broad Institute Genomics Platform"/>
            <consortium name="The Broad Institute Genome Sequencing Center for Infectious Disease"/>
            <person name="Wu L."/>
            <person name="Ma J."/>
        </authorList>
    </citation>
    <scope>NUCLEOTIDE SEQUENCE [LARGE SCALE GENOMIC DNA]</scope>
    <source>
        <strain evidence="4">CCTCC AB 2017081</strain>
    </source>
</reference>
<feature type="region of interest" description="Disordered" evidence="1">
    <location>
        <begin position="132"/>
        <end position="166"/>
    </location>
</feature>
<dbReference type="Proteomes" id="UP001595803">
    <property type="component" value="Unassembled WGS sequence"/>
</dbReference>
<sequence length="166" mass="17252">MKNVALLTSLLALAGTATSAQETALQTWVDTHLPVLITKAQELLRPPFTIGKLMALAEEAVTAVQELKGVFSGQQRAKAAQLVLIVAARAALPDMVEPWVIPLLSGDGITAFIEAAFQKVFGPEAVPAAGIPVDPSGGDNALGRPATDSDFAPSFNDAPLDTTPKP</sequence>
<gene>
    <name evidence="3" type="ORF">ACFOSB_18305</name>
</gene>
<accession>A0ABV7ZCU7</accession>
<evidence type="ECO:0000256" key="1">
    <source>
        <dbReference type="SAM" id="MobiDB-lite"/>
    </source>
</evidence>
<evidence type="ECO:0000313" key="4">
    <source>
        <dbReference type="Proteomes" id="UP001595803"/>
    </source>
</evidence>
<protein>
    <submittedName>
        <fullName evidence="3">Uncharacterized protein</fullName>
    </submittedName>
</protein>
<proteinExistence type="predicted"/>
<dbReference type="EMBL" id="JBHRZG010000024">
    <property type="protein sequence ID" value="MFC3834815.1"/>
    <property type="molecule type" value="Genomic_DNA"/>
</dbReference>
<organism evidence="3 4">
    <name type="scientific">Deinococcus rufus</name>
    <dbReference type="NCBI Taxonomy" id="2136097"/>
    <lineage>
        <taxon>Bacteria</taxon>
        <taxon>Thermotogati</taxon>
        <taxon>Deinococcota</taxon>
        <taxon>Deinococci</taxon>
        <taxon>Deinococcales</taxon>
        <taxon>Deinococcaceae</taxon>
        <taxon>Deinococcus</taxon>
    </lineage>
</organism>
<dbReference type="RefSeq" id="WP_322472200.1">
    <property type="nucleotide sequence ID" value="NZ_JBHRZG010000024.1"/>
</dbReference>
<evidence type="ECO:0000256" key="2">
    <source>
        <dbReference type="SAM" id="SignalP"/>
    </source>
</evidence>
<keyword evidence="4" id="KW-1185">Reference proteome</keyword>
<name>A0ABV7ZCU7_9DEIO</name>